<accession>A0AC58UT68</accession>
<evidence type="ECO:0000313" key="1">
    <source>
        <dbReference type="Proteomes" id="UP000790787"/>
    </source>
</evidence>
<reference evidence="1" key="1">
    <citation type="journal article" date="2014" name="Nat. Commun.">
        <title>The tobacco genome sequence and its comparison with those of tomato and potato.</title>
        <authorList>
            <person name="Sierro N."/>
            <person name="Battey J.N."/>
            <person name="Ouadi S."/>
            <person name="Bakaher N."/>
            <person name="Bovet L."/>
            <person name="Willig A."/>
            <person name="Goepfert S."/>
            <person name="Peitsch M.C."/>
            <person name="Ivanov N.V."/>
        </authorList>
    </citation>
    <scope>NUCLEOTIDE SEQUENCE [LARGE SCALE GENOMIC DNA]</scope>
</reference>
<sequence length="350" mass="41338">MVGRITSWTSRFLSYAGRLQLIKSVLFSIQTFWSQIFVLPKRIIQMIKAVCRKFLCTGGNETSHKSLLAREKVCYPHSAGRFNVMDIHIWNKAALSKHYWNLRKKKDKLWIQWIHCYYIKGRQVCDTYPKQASWMVRKIMKAKKNFEEARYTHSNILALNSFSIKNLYQRLRGTFPKVTWKRLVCNNAGCPKWAFNLTLVAHGRLYTRDRLAKLGIANNLVCPLCEHDDESLDHLFFKCNFSAALWNKLLRYQGVHKQIMGWVQEQEWTIKFANGKNAKAEMYRMVLSCSVCYIWKERNQRIFQGRRRTVDNLSRLIVQDTLSRDPQQEDYKATGIHEFLPLKIVLEEKS</sequence>
<keyword evidence="1" id="KW-1185">Reference proteome</keyword>
<organism evidence="1 2">
    <name type="scientific">Nicotiana tabacum</name>
    <name type="common">Common tobacco</name>
    <dbReference type="NCBI Taxonomy" id="4097"/>
    <lineage>
        <taxon>Eukaryota</taxon>
        <taxon>Viridiplantae</taxon>
        <taxon>Streptophyta</taxon>
        <taxon>Embryophyta</taxon>
        <taxon>Tracheophyta</taxon>
        <taxon>Spermatophyta</taxon>
        <taxon>Magnoliopsida</taxon>
        <taxon>eudicotyledons</taxon>
        <taxon>Gunneridae</taxon>
        <taxon>Pentapetalae</taxon>
        <taxon>asterids</taxon>
        <taxon>lamiids</taxon>
        <taxon>Solanales</taxon>
        <taxon>Solanaceae</taxon>
        <taxon>Nicotianoideae</taxon>
        <taxon>Nicotianeae</taxon>
        <taxon>Nicotiana</taxon>
    </lineage>
</organism>
<evidence type="ECO:0000313" key="2">
    <source>
        <dbReference type="RefSeq" id="XP_075112678.1"/>
    </source>
</evidence>
<dbReference type="RefSeq" id="XP_075112678.1">
    <property type="nucleotide sequence ID" value="XM_075256577.1"/>
</dbReference>
<reference evidence="2" key="2">
    <citation type="submission" date="2025-08" db="UniProtKB">
        <authorList>
            <consortium name="RefSeq"/>
        </authorList>
    </citation>
    <scope>IDENTIFICATION</scope>
    <source>
        <tissue evidence="2">Leaf</tissue>
    </source>
</reference>
<protein>
    <submittedName>
        <fullName evidence="2">Uncharacterized protein LOC142182325</fullName>
    </submittedName>
</protein>
<dbReference type="Proteomes" id="UP000790787">
    <property type="component" value="Chromosome 6"/>
</dbReference>
<proteinExistence type="predicted"/>
<name>A0AC58UT68_TOBAC</name>
<gene>
    <name evidence="2" type="primary">LOC142182325</name>
</gene>